<name>A0AB39PVQ3_9ACTN</name>
<evidence type="ECO:0000313" key="1">
    <source>
        <dbReference type="EMBL" id="XDQ33233.1"/>
    </source>
</evidence>
<dbReference type="RefSeq" id="WP_369167769.1">
    <property type="nucleotide sequence ID" value="NZ_CP163439.1"/>
</dbReference>
<sequence length="173" mass="18863">MASSIEDILAKAKPRERTVMVCIAGDVAGELDRLQDELSRVSSDWEPQDLTDVHPGRALAEQMKALREQARAAEVPFKLRYVGDKSYSDLMAAHPAKDDSQAFDSETFPRALIAASCVDPVMTEDQAVELFEVINEGEIKKLFDAAWDVHNASDIVPFSLAASALLAALGDES</sequence>
<organism evidence="1">
    <name type="scientific">Streptomyces sp. R28</name>
    <dbReference type="NCBI Taxonomy" id="3238628"/>
    <lineage>
        <taxon>Bacteria</taxon>
        <taxon>Bacillati</taxon>
        <taxon>Actinomycetota</taxon>
        <taxon>Actinomycetes</taxon>
        <taxon>Kitasatosporales</taxon>
        <taxon>Streptomycetaceae</taxon>
        <taxon>Streptomyces</taxon>
    </lineage>
</organism>
<gene>
    <name evidence="1" type="ORF">AB5J49_07870</name>
</gene>
<protein>
    <submittedName>
        <fullName evidence="1">Uncharacterized protein</fullName>
    </submittedName>
</protein>
<dbReference type="AlphaFoldDB" id="A0AB39PVQ3"/>
<dbReference type="EMBL" id="CP163439">
    <property type="protein sequence ID" value="XDQ33233.1"/>
    <property type="molecule type" value="Genomic_DNA"/>
</dbReference>
<proteinExistence type="predicted"/>
<accession>A0AB39PVQ3</accession>
<reference evidence="1" key="1">
    <citation type="submission" date="2024-07" db="EMBL/GenBank/DDBJ databases">
        <authorList>
            <person name="Yu S.T."/>
        </authorList>
    </citation>
    <scope>NUCLEOTIDE SEQUENCE</scope>
    <source>
        <strain evidence="1">R28</strain>
    </source>
</reference>